<dbReference type="GO" id="GO:0016407">
    <property type="term" value="F:acetyltransferase activity"/>
    <property type="evidence" value="ECO:0007669"/>
    <property type="project" value="TreeGrafter"/>
</dbReference>
<sequence length="409" mass="42893">MSRQTFTLPDLGEGLTEAQLIRWLVGPGEPVAVDAPVAEVETAKATVEVPSPFAGTVAELHGAEGATIAVGEPLISIDSGPAEPATAAYREEERAGSGNVLIGYGTRERQGRRRRRVSRPAPAAAPGERPRVVSPVVRKLAKDKGIDLTALRGTGPDGLITRADIERAAAPTPGGTGGTDQRTGLGIAERIPLRGLRAAIAATLSRSRREIPEATTWVDVDATPLVRLRSELGERPGLLALVARFVVAGLGRYPVLNSTVDTESGEILVFDGVHLGIATQAGHGLVVPVVRDAHRRTARDLDAEIRRVTAAAREGSAAVLTPGSFTLNNYGAFGVDGSAAIINHPEAAILGMGRIVERPWVVDGEVRPRHVTQLSLVFDHRVCDGGTAAGFLRFVADAIESPSSALADL</sequence>
<name>A0A2T0LSI7_9PSEU</name>
<dbReference type="InterPro" id="IPR023213">
    <property type="entry name" value="CAT-like_dom_sf"/>
</dbReference>
<evidence type="ECO:0000259" key="8">
    <source>
        <dbReference type="PROSITE" id="PS50968"/>
    </source>
</evidence>
<dbReference type="Pfam" id="PF02817">
    <property type="entry name" value="E3_binding"/>
    <property type="match status" value="1"/>
</dbReference>
<evidence type="ECO:0000313" key="10">
    <source>
        <dbReference type="EMBL" id="PRX46626.1"/>
    </source>
</evidence>
<dbReference type="GO" id="GO:0031405">
    <property type="term" value="F:lipoic acid binding"/>
    <property type="evidence" value="ECO:0007669"/>
    <property type="project" value="TreeGrafter"/>
</dbReference>
<gene>
    <name evidence="10" type="ORF">B0I33_107203</name>
</gene>
<dbReference type="InterPro" id="IPR036625">
    <property type="entry name" value="E3-bd_dom_sf"/>
</dbReference>
<dbReference type="PANTHER" id="PTHR43178">
    <property type="entry name" value="DIHYDROLIPOAMIDE ACETYLTRANSFERASE COMPONENT OF PYRUVATE DEHYDROGENASE COMPLEX"/>
    <property type="match status" value="1"/>
</dbReference>
<keyword evidence="4 6" id="KW-0450">Lipoyl</keyword>
<dbReference type="Pfam" id="PF00198">
    <property type="entry name" value="2-oxoacid_dh"/>
    <property type="match status" value="1"/>
</dbReference>
<evidence type="ECO:0000256" key="3">
    <source>
        <dbReference type="ARBA" id="ARBA00022679"/>
    </source>
</evidence>
<feature type="domain" description="Peripheral subunit-binding (PSBD)" evidence="9">
    <location>
        <begin position="132"/>
        <end position="169"/>
    </location>
</feature>
<dbReference type="InterPro" id="IPR050743">
    <property type="entry name" value="2-oxoacid_DH_E2_comp"/>
</dbReference>
<dbReference type="Pfam" id="PF00364">
    <property type="entry name" value="Biotin_lipoyl"/>
    <property type="match status" value="1"/>
</dbReference>
<dbReference type="SUPFAM" id="SSF52777">
    <property type="entry name" value="CoA-dependent acyltransferases"/>
    <property type="match status" value="1"/>
</dbReference>
<dbReference type="InterPro" id="IPR011053">
    <property type="entry name" value="Single_hybrid_motif"/>
</dbReference>
<evidence type="ECO:0000256" key="7">
    <source>
        <dbReference type="SAM" id="MobiDB-lite"/>
    </source>
</evidence>
<dbReference type="InterPro" id="IPR004167">
    <property type="entry name" value="PSBD"/>
</dbReference>
<reference evidence="10 11" key="1">
    <citation type="submission" date="2018-03" db="EMBL/GenBank/DDBJ databases">
        <title>Genomic Encyclopedia of Type Strains, Phase III (KMG-III): the genomes of soil and plant-associated and newly described type strains.</title>
        <authorList>
            <person name="Whitman W."/>
        </authorList>
    </citation>
    <scope>NUCLEOTIDE SEQUENCE [LARGE SCALE GENOMIC DNA]</scope>
    <source>
        <strain evidence="10 11">CGMCC 4.7125</strain>
    </source>
</reference>
<comment type="caution">
    <text evidence="10">The sequence shown here is derived from an EMBL/GenBank/DDBJ whole genome shotgun (WGS) entry which is preliminary data.</text>
</comment>
<dbReference type="EMBL" id="PVNH01000007">
    <property type="protein sequence ID" value="PRX46626.1"/>
    <property type="molecule type" value="Genomic_DNA"/>
</dbReference>
<dbReference type="GO" id="GO:0005737">
    <property type="term" value="C:cytoplasm"/>
    <property type="evidence" value="ECO:0007669"/>
    <property type="project" value="TreeGrafter"/>
</dbReference>
<dbReference type="InterPro" id="IPR001078">
    <property type="entry name" value="2-oxoacid_DH_actylTfrase"/>
</dbReference>
<evidence type="ECO:0000256" key="6">
    <source>
        <dbReference type="RuleBase" id="RU003423"/>
    </source>
</evidence>
<dbReference type="RefSeq" id="WP_106180019.1">
    <property type="nucleotide sequence ID" value="NZ_PVNH01000007.1"/>
</dbReference>
<dbReference type="AlphaFoldDB" id="A0A2T0LSI7"/>
<dbReference type="EC" id="2.3.1.-" evidence="6"/>
<keyword evidence="5 6" id="KW-0012">Acyltransferase</keyword>
<dbReference type="SUPFAM" id="SSF51230">
    <property type="entry name" value="Single hybrid motif"/>
    <property type="match status" value="1"/>
</dbReference>
<comment type="cofactor">
    <cofactor evidence="1 6">
        <name>(R)-lipoate</name>
        <dbReference type="ChEBI" id="CHEBI:83088"/>
    </cofactor>
</comment>
<dbReference type="InterPro" id="IPR003016">
    <property type="entry name" value="2-oxoA_DH_lipoyl-BS"/>
</dbReference>
<organism evidence="10 11">
    <name type="scientific">Prauserella shujinwangii</name>
    <dbReference type="NCBI Taxonomy" id="1453103"/>
    <lineage>
        <taxon>Bacteria</taxon>
        <taxon>Bacillati</taxon>
        <taxon>Actinomycetota</taxon>
        <taxon>Actinomycetes</taxon>
        <taxon>Pseudonocardiales</taxon>
        <taxon>Pseudonocardiaceae</taxon>
        <taxon>Prauserella</taxon>
    </lineage>
</organism>
<dbReference type="OrthoDB" id="9805770at2"/>
<comment type="similarity">
    <text evidence="2 6">Belongs to the 2-oxoacid dehydrogenase family.</text>
</comment>
<proteinExistence type="inferred from homology"/>
<dbReference type="Gene3D" id="3.30.559.10">
    <property type="entry name" value="Chloramphenicol acetyltransferase-like domain"/>
    <property type="match status" value="1"/>
</dbReference>
<evidence type="ECO:0000259" key="9">
    <source>
        <dbReference type="PROSITE" id="PS51826"/>
    </source>
</evidence>
<evidence type="ECO:0000256" key="2">
    <source>
        <dbReference type="ARBA" id="ARBA00007317"/>
    </source>
</evidence>
<evidence type="ECO:0000313" key="11">
    <source>
        <dbReference type="Proteomes" id="UP000238362"/>
    </source>
</evidence>
<dbReference type="PANTHER" id="PTHR43178:SF5">
    <property type="entry name" value="LIPOAMIDE ACYLTRANSFERASE COMPONENT OF BRANCHED-CHAIN ALPHA-KETO ACID DEHYDROGENASE COMPLEX, MITOCHONDRIAL"/>
    <property type="match status" value="1"/>
</dbReference>
<keyword evidence="11" id="KW-1185">Reference proteome</keyword>
<dbReference type="Proteomes" id="UP000238362">
    <property type="component" value="Unassembled WGS sequence"/>
</dbReference>
<evidence type="ECO:0000256" key="1">
    <source>
        <dbReference type="ARBA" id="ARBA00001938"/>
    </source>
</evidence>
<accession>A0A2T0LSI7</accession>
<dbReference type="InterPro" id="IPR000089">
    <property type="entry name" value="Biotin_lipoyl"/>
</dbReference>
<feature type="region of interest" description="Disordered" evidence="7">
    <location>
        <begin position="105"/>
        <end position="131"/>
    </location>
</feature>
<dbReference type="PROSITE" id="PS51826">
    <property type="entry name" value="PSBD"/>
    <property type="match status" value="1"/>
</dbReference>
<dbReference type="Gene3D" id="4.10.320.10">
    <property type="entry name" value="E3-binding domain"/>
    <property type="match status" value="1"/>
</dbReference>
<dbReference type="Gene3D" id="2.40.50.100">
    <property type="match status" value="1"/>
</dbReference>
<evidence type="ECO:0000256" key="4">
    <source>
        <dbReference type="ARBA" id="ARBA00022823"/>
    </source>
</evidence>
<dbReference type="SUPFAM" id="SSF47005">
    <property type="entry name" value="Peripheral subunit-binding domain of 2-oxo acid dehydrogenase complex"/>
    <property type="match status" value="1"/>
</dbReference>
<dbReference type="CDD" id="cd06849">
    <property type="entry name" value="lipoyl_domain"/>
    <property type="match status" value="1"/>
</dbReference>
<keyword evidence="10" id="KW-0670">Pyruvate</keyword>
<keyword evidence="3 6" id="KW-0808">Transferase</keyword>
<evidence type="ECO:0000256" key="5">
    <source>
        <dbReference type="ARBA" id="ARBA00023315"/>
    </source>
</evidence>
<dbReference type="PROSITE" id="PS00189">
    <property type="entry name" value="LIPOYL"/>
    <property type="match status" value="1"/>
</dbReference>
<protein>
    <recommendedName>
        <fullName evidence="6">Dihydrolipoamide acetyltransferase component of pyruvate dehydrogenase complex</fullName>
        <ecNumber evidence="6">2.3.1.-</ecNumber>
    </recommendedName>
</protein>
<feature type="domain" description="Lipoyl-binding" evidence="8">
    <location>
        <begin position="3"/>
        <end position="78"/>
    </location>
</feature>
<dbReference type="PROSITE" id="PS50968">
    <property type="entry name" value="BIOTINYL_LIPOYL"/>
    <property type="match status" value="1"/>
</dbReference>